<proteinExistence type="predicted"/>
<protein>
    <recommendedName>
        <fullName evidence="1">diguanylate cyclase</fullName>
        <ecNumber evidence="1">2.7.7.65</ecNumber>
    </recommendedName>
</protein>
<feature type="transmembrane region" description="Helical" evidence="3">
    <location>
        <begin position="51"/>
        <end position="75"/>
    </location>
</feature>
<dbReference type="Pfam" id="PF00990">
    <property type="entry name" value="GGDEF"/>
    <property type="match status" value="1"/>
</dbReference>
<feature type="domain" description="GGDEF" evidence="4">
    <location>
        <begin position="159"/>
        <end position="291"/>
    </location>
</feature>
<dbReference type="InterPro" id="IPR029787">
    <property type="entry name" value="Nucleotide_cyclase"/>
</dbReference>
<reference evidence="5" key="1">
    <citation type="submission" date="2022-12" db="EMBL/GenBank/DDBJ databases">
        <title>Jiella pelagia sp. nov., isolated from phosphonate enriched culture of Northwest Pacific surface seawater.</title>
        <authorList>
            <person name="Shin D.Y."/>
            <person name="Hwang C.Y."/>
        </authorList>
    </citation>
    <scope>NUCLEOTIDE SEQUENCE</scope>
    <source>
        <strain evidence="5">HL-NP1</strain>
    </source>
</reference>
<dbReference type="Proteomes" id="UP001164020">
    <property type="component" value="Chromosome"/>
</dbReference>
<comment type="catalytic activity">
    <reaction evidence="2">
        <text>2 GTP = 3',3'-c-di-GMP + 2 diphosphate</text>
        <dbReference type="Rhea" id="RHEA:24898"/>
        <dbReference type="ChEBI" id="CHEBI:33019"/>
        <dbReference type="ChEBI" id="CHEBI:37565"/>
        <dbReference type="ChEBI" id="CHEBI:58805"/>
        <dbReference type="EC" id="2.7.7.65"/>
    </reaction>
</comment>
<dbReference type="SMART" id="SM00267">
    <property type="entry name" value="GGDEF"/>
    <property type="match status" value="1"/>
</dbReference>
<keyword evidence="3" id="KW-1133">Transmembrane helix</keyword>
<gene>
    <name evidence="5" type="ORF">OH818_18435</name>
</gene>
<keyword evidence="6" id="KW-1185">Reference proteome</keyword>
<dbReference type="EMBL" id="CP114029">
    <property type="protein sequence ID" value="WAP67483.1"/>
    <property type="molecule type" value="Genomic_DNA"/>
</dbReference>
<keyword evidence="3" id="KW-0472">Membrane</keyword>
<evidence type="ECO:0000259" key="4">
    <source>
        <dbReference type="PROSITE" id="PS50887"/>
    </source>
</evidence>
<keyword evidence="3" id="KW-0812">Transmembrane</keyword>
<dbReference type="InterPro" id="IPR043128">
    <property type="entry name" value="Rev_trsase/Diguanyl_cyclase"/>
</dbReference>
<dbReference type="Gene3D" id="3.30.70.270">
    <property type="match status" value="1"/>
</dbReference>
<dbReference type="PROSITE" id="PS50887">
    <property type="entry name" value="GGDEF"/>
    <property type="match status" value="1"/>
</dbReference>
<dbReference type="PANTHER" id="PTHR45138">
    <property type="entry name" value="REGULATORY COMPONENTS OF SENSORY TRANSDUCTION SYSTEM"/>
    <property type="match status" value="1"/>
</dbReference>
<evidence type="ECO:0000256" key="2">
    <source>
        <dbReference type="ARBA" id="ARBA00034247"/>
    </source>
</evidence>
<organism evidence="5 6">
    <name type="scientific">Jiella pelagia</name>
    <dbReference type="NCBI Taxonomy" id="2986949"/>
    <lineage>
        <taxon>Bacteria</taxon>
        <taxon>Pseudomonadati</taxon>
        <taxon>Pseudomonadota</taxon>
        <taxon>Alphaproteobacteria</taxon>
        <taxon>Hyphomicrobiales</taxon>
        <taxon>Aurantimonadaceae</taxon>
        <taxon>Jiella</taxon>
    </lineage>
</organism>
<dbReference type="CDD" id="cd01949">
    <property type="entry name" value="GGDEF"/>
    <property type="match status" value="1"/>
</dbReference>
<dbReference type="PANTHER" id="PTHR45138:SF9">
    <property type="entry name" value="DIGUANYLATE CYCLASE DGCM-RELATED"/>
    <property type="match status" value="1"/>
</dbReference>
<evidence type="ECO:0000256" key="1">
    <source>
        <dbReference type="ARBA" id="ARBA00012528"/>
    </source>
</evidence>
<sequence length="291" mass="31874">MRFYALMQRVGWPRSYRGKILAICFLGTHVPLIALIVWLLSRGNVTDDLGIVLVVLVATLVGTAGALLGLAAMLAPISRATGALNAYAERRQRPDLPSNYCDSAGRLMASVQTTIMQLERSLESLENLSVTDPLTGLYNRRWLDERGERAVSDAHRDRRHFSLLVIDVDRFKTFNDEHGHAVGDQVLILVADAIREGMRGGGYGVRLGGDEFCVLLPNADREQAEATARRIRLATELGVENFIAAGSGAVTLSIGLVTQGAEDRSFDGLFARADEQLLTAKRKGRNRVSTR</sequence>
<evidence type="ECO:0000313" key="6">
    <source>
        <dbReference type="Proteomes" id="UP001164020"/>
    </source>
</evidence>
<dbReference type="InterPro" id="IPR050469">
    <property type="entry name" value="Diguanylate_Cyclase"/>
</dbReference>
<dbReference type="RefSeq" id="WP_268879944.1">
    <property type="nucleotide sequence ID" value="NZ_CP114029.1"/>
</dbReference>
<name>A0ABY7BY83_9HYPH</name>
<accession>A0ABY7BY83</accession>
<dbReference type="NCBIfam" id="TIGR00254">
    <property type="entry name" value="GGDEF"/>
    <property type="match status" value="1"/>
</dbReference>
<dbReference type="EC" id="2.7.7.65" evidence="1"/>
<dbReference type="SUPFAM" id="SSF55073">
    <property type="entry name" value="Nucleotide cyclase"/>
    <property type="match status" value="1"/>
</dbReference>
<feature type="transmembrane region" description="Helical" evidence="3">
    <location>
        <begin position="20"/>
        <end position="39"/>
    </location>
</feature>
<evidence type="ECO:0000313" key="5">
    <source>
        <dbReference type="EMBL" id="WAP67483.1"/>
    </source>
</evidence>
<evidence type="ECO:0000256" key="3">
    <source>
        <dbReference type="SAM" id="Phobius"/>
    </source>
</evidence>
<dbReference type="InterPro" id="IPR000160">
    <property type="entry name" value="GGDEF_dom"/>
</dbReference>